<reference evidence="1 2" key="1">
    <citation type="journal article" date="2005" name="Int. J. Syst. Evol. Microbiol.">
        <title>Nitrincola lacisaponensis gen. nov., sp. nov., a novel alkaliphilic bacterium isolated from an alkaline, saline lake.</title>
        <authorList>
            <person name="Dimitriu P.A."/>
            <person name="Shukla S.K."/>
            <person name="Conradt J."/>
            <person name="Marquez M.C."/>
            <person name="Ventosa A."/>
            <person name="Maglia A."/>
            <person name="Peyton B.M."/>
            <person name="Pinkart H.C."/>
            <person name="Mormile M.R."/>
        </authorList>
    </citation>
    <scope>NUCLEOTIDE SEQUENCE [LARGE SCALE GENOMIC DNA]</scope>
    <source>
        <strain evidence="1 2">4CA</strain>
    </source>
</reference>
<keyword evidence="2" id="KW-1185">Reference proteome</keyword>
<name>A0A063Y4G5_9GAMM</name>
<proteinExistence type="predicted"/>
<organism evidence="1 2">
    <name type="scientific">Nitrincola lacisaponensis</name>
    <dbReference type="NCBI Taxonomy" id="267850"/>
    <lineage>
        <taxon>Bacteria</taxon>
        <taxon>Pseudomonadati</taxon>
        <taxon>Pseudomonadota</taxon>
        <taxon>Gammaproteobacteria</taxon>
        <taxon>Oceanospirillales</taxon>
        <taxon>Oceanospirillaceae</taxon>
        <taxon>Nitrincola</taxon>
    </lineage>
</organism>
<dbReference type="STRING" id="267850.ADINL_1647"/>
<dbReference type="Proteomes" id="UP000027318">
    <property type="component" value="Unassembled WGS sequence"/>
</dbReference>
<dbReference type="Gene3D" id="2.60.120.380">
    <property type="match status" value="1"/>
</dbReference>
<dbReference type="OrthoDB" id="8893233at2"/>
<evidence type="ECO:0000313" key="2">
    <source>
        <dbReference type="Proteomes" id="UP000027318"/>
    </source>
</evidence>
<accession>A0A063Y4G5</accession>
<comment type="caution">
    <text evidence="1">The sequence shown here is derived from an EMBL/GenBank/DDBJ whole genome shotgun (WGS) entry which is preliminary data.</text>
</comment>
<protein>
    <submittedName>
        <fullName evidence="1">Uncharacterized protein</fullName>
    </submittedName>
</protein>
<dbReference type="EMBL" id="JMSZ01000021">
    <property type="protein sequence ID" value="KDE40010.1"/>
    <property type="molecule type" value="Genomic_DNA"/>
</dbReference>
<gene>
    <name evidence="1" type="ORF">ADINL_1647</name>
</gene>
<evidence type="ECO:0000313" key="1">
    <source>
        <dbReference type="EMBL" id="KDE40010.1"/>
    </source>
</evidence>
<dbReference type="RefSeq" id="WP_036546207.1">
    <property type="nucleotide sequence ID" value="NZ_JBKBNO010000003.1"/>
</dbReference>
<dbReference type="AlphaFoldDB" id="A0A063Y4G5"/>
<sequence>MSKPSSSLVLASLGSAAVGLLIGWQLSPGTAQEVAEVPAAVAAAVQQLQLGDSHRGELTTQSGVNRKDGSRFSEFTVELSDNTLIEIELKGSLHGVVSLFDSRDDLLNMASHLRHRIEQPGQYTLVVSGMDADSYGPFDISVREVELTDEQQLSVPADVRSWLQEGLPNHYVLQIDEAGFYQIDMRSDDVDSYLVLEGPGGYRHEDDDGGEGLNARIRDLLEPGEYQVTARAYSSGSGFFTLSVENRDHIEQQRQHQAGELQLNQTQRARLERDREDVYQVSLSEAGYYQIDMISDDLDPYLELQGQGVAYSDDDGGDGLNARIYTYLEAGEYRVIARGFDEDERGAYQITLTQDQ</sequence>